<reference evidence="1" key="2">
    <citation type="journal article" date="2015" name="Data Brief">
        <title>Shoot transcriptome of the giant reed, Arundo donax.</title>
        <authorList>
            <person name="Barrero R.A."/>
            <person name="Guerrero F.D."/>
            <person name="Moolhuijzen P."/>
            <person name="Goolsby J.A."/>
            <person name="Tidwell J."/>
            <person name="Bellgard S.E."/>
            <person name="Bellgard M.I."/>
        </authorList>
    </citation>
    <scope>NUCLEOTIDE SEQUENCE</scope>
    <source>
        <tissue evidence="1">Shoot tissue taken approximately 20 cm above the soil surface</tissue>
    </source>
</reference>
<evidence type="ECO:0000313" key="1">
    <source>
        <dbReference type="EMBL" id="JAD29932.1"/>
    </source>
</evidence>
<name>A0A0A8Z514_ARUDO</name>
<proteinExistence type="predicted"/>
<dbReference type="AlphaFoldDB" id="A0A0A8Z514"/>
<dbReference type="EMBL" id="GBRH01267963">
    <property type="protein sequence ID" value="JAD29932.1"/>
    <property type="molecule type" value="Transcribed_RNA"/>
</dbReference>
<reference evidence="1" key="1">
    <citation type="submission" date="2014-09" db="EMBL/GenBank/DDBJ databases">
        <authorList>
            <person name="Magalhaes I.L.F."/>
            <person name="Oliveira U."/>
            <person name="Santos F.R."/>
            <person name="Vidigal T.H.D.A."/>
            <person name="Brescovit A.D."/>
            <person name="Santos A.J."/>
        </authorList>
    </citation>
    <scope>NUCLEOTIDE SEQUENCE</scope>
    <source>
        <tissue evidence="1">Shoot tissue taken approximately 20 cm above the soil surface</tissue>
    </source>
</reference>
<accession>A0A0A8Z514</accession>
<organism evidence="1">
    <name type="scientific">Arundo donax</name>
    <name type="common">Giant reed</name>
    <name type="synonym">Donax arundinaceus</name>
    <dbReference type="NCBI Taxonomy" id="35708"/>
    <lineage>
        <taxon>Eukaryota</taxon>
        <taxon>Viridiplantae</taxon>
        <taxon>Streptophyta</taxon>
        <taxon>Embryophyta</taxon>
        <taxon>Tracheophyta</taxon>
        <taxon>Spermatophyta</taxon>
        <taxon>Magnoliopsida</taxon>
        <taxon>Liliopsida</taxon>
        <taxon>Poales</taxon>
        <taxon>Poaceae</taxon>
        <taxon>PACMAD clade</taxon>
        <taxon>Arundinoideae</taxon>
        <taxon>Arundineae</taxon>
        <taxon>Arundo</taxon>
    </lineage>
</organism>
<protein>
    <submittedName>
        <fullName evidence="1">Uncharacterized protein</fullName>
    </submittedName>
</protein>
<sequence length="23" mass="2502">MPLATKDTGEQYLVSISDVTYGL</sequence>